<evidence type="ECO:0000256" key="3">
    <source>
        <dbReference type="ARBA" id="ARBA00022540"/>
    </source>
</evidence>
<dbReference type="HAMAP" id="MF_00100_B">
    <property type="entry name" value="IF_2_B"/>
    <property type="match status" value="1"/>
</dbReference>
<keyword evidence="5 8" id="KW-0648">Protein biosynthesis</keyword>
<evidence type="ECO:0000256" key="6">
    <source>
        <dbReference type="ARBA" id="ARBA00023134"/>
    </source>
</evidence>
<feature type="binding site" evidence="8">
    <location>
        <begin position="502"/>
        <end position="505"/>
    </location>
    <ligand>
        <name>GTP</name>
        <dbReference type="ChEBI" id="CHEBI:37565"/>
    </ligand>
</feature>
<dbReference type="GO" id="GO:0003924">
    <property type="term" value="F:GTPase activity"/>
    <property type="evidence" value="ECO:0007669"/>
    <property type="project" value="UniProtKB-UniRule"/>
</dbReference>
<dbReference type="InterPro" id="IPR000795">
    <property type="entry name" value="T_Tr_GTP-bd_dom"/>
</dbReference>
<dbReference type="EMBL" id="DRQG01000016">
    <property type="protein sequence ID" value="HGY54379.1"/>
    <property type="molecule type" value="Genomic_DNA"/>
</dbReference>
<dbReference type="Pfam" id="PF00009">
    <property type="entry name" value="GTP_EFTU"/>
    <property type="match status" value="1"/>
</dbReference>
<keyword evidence="6 8" id="KW-0342">GTP-binding</keyword>
<dbReference type="PROSITE" id="PS01176">
    <property type="entry name" value="IF2"/>
    <property type="match status" value="1"/>
</dbReference>
<dbReference type="InterPro" id="IPR027417">
    <property type="entry name" value="P-loop_NTPase"/>
</dbReference>
<dbReference type="Gene3D" id="2.40.30.10">
    <property type="entry name" value="Translation factors"/>
    <property type="match status" value="2"/>
</dbReference>
<dbReference type="InterPro" id="IPR009000">
    <property type="entry name" value="Transl_B-barrel_sf"/>
</dbReference>
<dbReference type="CDD" id="cd03702">
    <property type="entry name" value="IF2_mtIF2_II"/>
    <property type="match status" value="1"/>
</dbReference>
<dbReference type="FunFam" id="3.40.50.300:FF:000019">
    <property type="entry name" value="Translation initiation factor IF-2"/>
    <property type="match status" value="1"/>
</dbReference>
<sequence>MATGKKKYKIFKICKELNLGHETIVSFLEKDLKMKVAGPNASIDEDTYLEIIERFASEKEKAERLKARKQPEAAVEGAADTEVKTEDQEGQAYLDVLKRSIEEGVEALAKAKDEPVAPAKPKRKTTKKRKEETPKAEEPKAEAPVEEAKTEEVESAPVVPEPEAAPPQEEKVELTIEEKKKRIPKREPVVDPTLKKKEKEEKPKAKEKKAKEKEKEPVLTEKEKKRRKALEMIRKEKDAKRMKKTGFVIGEETGEGSRARRKRKKSKKKQVDQAEVQKALKKTLASIDGKGKKTKRKKVKTETGEIIERNVIQVTEFISANDLANLMDVSVSEIITKCLELGLVVSINQRLDIDTIRLLAEEYDYEVEEQYASEFIEEELEDDEEVDEALLEPRAPVVTIMGHVDHGKTSLLDYVRKSHITAGEAGGITQHIGAYEIEYEGKKITFLDTPGHEAFTAMRARGAQVTDIVVLIIAADDAVMPQTDEALDHAKAAGVRIVIAINKVDKPGANPEKIKQQLADRNVLVEDWGGEYQCVEISAKTGQGVSDLLERILLEAELLDLKANPNRRAKGVVIESRLDKGRGAIATVLIQDGTLKIGDNFVAGHNYGRVRALFNELDERIEKVGPAQPALVVGFEGVAQAGDRLIVMPDEKAARELSFKRQQIKREQDAKQVKLLTLDQISEQIRAGEVHELPILVKADVDGSAEALADALINLNTDEVKVNVIRKAVGPISESDVLLASASGSVIVGFHVRANAKARELAQKENVDIRIYRVIYDAINDIKMALEGMLTPTEEETVVGQAEVREVFKISRLGTIAGCYVIDGKILRKNPVRLIRDDVEIYSGNIASLKRFKEDVREVATGFECGIQIENFNDLKIGDIIESYEVSTVKRHLA</sequence>
<feature type="region of interest" description="G-domain" evidence="8">
    <location>
        <begin position="396"/>
        <end position="544"/>
    </location>
</feature>
<evidence type="ECO:0000256" key="8">
    <source>
        <dbReference type="HAMAP-Rule" id="MF_00100"/>
    </source>
</evidence>
<dbReference type="Proteomes" id="UP000885779">
    <property type="component" value="Unassembled WGS sequence"/>
</dbReference>
<dbReference type="InterPro" id="IPR023115">
    <property type="entry name" value="TIF_IF2_dom3"/>
</dbReference>
<evidence type="ECO:0000256" key="5">
    <source>
        <dbReference type="ARBA" id="ARBA00022917"/>
    </source>
</evidence>
<dbReference type="CDD" id="cd01887">
    <property type="entry name" value="IF2_eIF5B"/>
    <property type="match status" value="1"/>
</dbReference>
<gene>
    <name evidence="8" type="primary">infB</name>
    <name evidence="12" type="ORF">ENK44_01630</name>
</gene>
<protein>
    <recommendedName>
        <fullName evidence="2 8">Translation initiation factor IF-2</fullName>
    </recommendedName>
</protein>
<dbReference type="SUPFAM" id="SSF52540">
    <property type="entry name" value="P-loop containing nucleoside triphosphate hydrolases"/>
    <property type="match status" value="1"/>
</dbReference>
<dbReference type="Gene3D" id="3.40.50.300">
    <property type="entry name" value="P-loop containing nucleotide triphosphate hydrolases"/>
    <property type="match status" value="1"/>
</dbReference>
<comment type="similarity">
    <text evidence="1 8 9">Belongs to the TRAFAC class translation factor GTPase superfamily. Classic translation factor GTPase family. IF-2 subfamily.</text>
</comment>
<dbReference type="Pfam" id="PF04760">
    <property type="entry name" value="IF2_N"/>
    <property type="match status" value="1"/>
</dbReference>
<dbReference type="FunFam" id="2.40.30.10:FF:000008">
    <property type="entry name" value="Translation initiation factor IF-2"/>
    <property type="match status" value="1"/>
</dbReference>
<feature type="compositionally biased region" description="Basic and acidic residues" evidence="10">
    <location>
        <begin position="168"/>
        <end position="228"/>
    </location>
</feature>
<dbReference type="InterPro" id="IPR044145">
    <property type="entry name" value="IF2_II"/>
</dbReference>
<evidence type="ECO:0000313" key="12">
    <source>
        <dbReference type="EMBL" id="HGY54379.1"/>
    </source>
</evidence>
<dbReference type="Pfam" id="PF11987">
    <property type="entry name" value="IF-2"/>
    <property type="match status" value="1"/>
</dbReference>
<dbReference type="InterPro" id="IPR015760">
    <property type="entry name" value="TIF_IF2"/>
</dbReference>
<dbReference type="PANTHER" id="PTHR43381:SF5">
    <property type="entry name" value="TR-TYPE G DOMAIN-CONTAINING PROTEIN"/>
    <property type="match status" value="1"/>
</dbReference>
<name>A0A7V4WTL3_CALAY</name>
<dbReference type="NCBIfam" id="TIGR00231">
    <property type="entry name" value="small_GTP"/>
    <property type="match status" value="1"/>
</dbReference>
<dbReference type="Gene3D" id="3.40.50.10050">
    <property type="entry name" value="Translation initiation factor IF- 2, domain 3"/>
    <property type="match status" value="1"/>
</dbReference>
<dbReference type="GO" id="GO:0005829">
    <property type="term" value="C:cytosol"/>
    <property type="evidence" value="ECO:0007669"/>
    <property type="project" value="TreeGrafter"/>
</dbReference>
<evidence type="ECO:0000259" key="11">
    <source>
        <dbReference type="PROSITE" id="PS51722"/>
    </source>
</evidence>
<reference evidence="12" key="1">
    <citation type="journal article" date="2020" name="mSystems">
        <title>Genome- and Community-Level Interaction Insights into Carbon Utilization and Element Cycling Functions of Hydrothermarchaeota in Hydrothermal Sediment.</title>
        <authorList>
            <person name="Zhou Z."/>
            <person name="Liu Y."/>
            <person name="Xu W."/>
            <person name="Pan J."/>
            <person name="Luo Z.H."/>
            <person name="Li M."/>
        </authorList>
    </citation>
    <scope>NUCLEOTIDE SEQUENCE [LARGE SCALE GENOMIC DNA]</scope>
    <source>
        <strain evidence="12">HyVt-577</strain>
    </source>
</reference>
<proteinExistence type="inferred from homology"/>
<dbReference type="AlphaFoldDB" id="A0A7V4WTL3"/>
<feature type="region of interest" description="Disordered" evidence="10">
    <location>
        <begin position="63"/>
        <end position="89"/>
    </location>
</feature>
<evidence type="ECO:0000256" key="2">
    <source>
        <dbReference type="ARBA" id="ARBA00020675"/>
    </source>
</evidence>
<feature type="binding site" evidence="8">
    <location>
        <begin position="448"/>
        <end position="452"/>
    </location>
    <ligand>
        <name>GTP</name>
        <dbReference type="ChEBI" id="CHEBI:37565"/>
    </ligand>
</feature>
<dbReference type="InterPro" id="IPR053905">
    <property type="entry name" value="EF-G-like_DII"/>
</dbReference>
<dbReference type="FunFam" id="2.40.30.10:FF:000054">
    <property type="entry name" value="Translation initiation factor IF-2"/>
    <property type="match status" value="1"/>
</dbReference>
<keyword evidence="4 8" id="KW-0547">Nucleotide-binding</keyword>
<feature type="compositionally biased region" description="Basic residues" evidence="10">
    <location>
        <begin position="259"/>
        <end position="268"/>
    </location>
</feature>
<dbReference type="CDD" id="cd03692">
    <property type="entry name" value="mtIF2_IVc"/>
    <property type="match status" value="1"/>
</dbReference>
<dbReference type="SUPFAM" id="SSF52156">
    <property type="entry name" value="Initiation factor IF2/eIF5b, domain 3"/>
    <property type="match status" value="1"/>
</dbReference>
<dbReference type="InterPro" id="IPR006847">
    <property type="entry name" value="IF2_N"/>
</dbReference>
<evidence type="ECO:0000256" key="10">
    <source>
        <dbReference type="SAM" id="MobiDB-lite"/>
    </source>
</evidence>
<dbReference type="InterPro" id="IPR005225">
    <property type="entry name" value="Small_GTP-bd"/>
</dbReference>
<keyword evidence="3 8" id="KW-0396">Initiation factor</keyword>
<dbReference type="Pfam" id="PF22042">
    <property type="entry name" value="EF-G_D2"/>
    <property type="match status" value="1"/>
</dbReference>
<dbReference type="PROSITE" id="PS51722">
    <property type="entry name" value="G_TR_2"/>
    <property type="match status" value="1"/>
</dbReference>
<dbReference type="NCBIfam" id="TIGR00487">
    <property type="entry name" value="IF-2"/>
    <property type="match status" value="1"/>
</dbReference>
<feature type="compositionally biased region" description="Basic and acidic residues" evidence="10">
    <location>
        <begin position="129"/>
        <end position="152"/>
    </location>
</feature>
<feature type="region of interest" description="Disordered" evidence="10">
    <location>
        <begin position="108"/>
        <end position="228"/>
    </location>
</feature>
<dbReference type="InterPro" id="IPR036925">
    <property type="entry name" value="TIF_IF2_dom3_sf"/>
</dbReference>
<comment type="caution">
    <text evidence="12">The sequence shown here is derived from an EMBL/GenBank/DDBJ whole genome shotgun (WGS) entry which is preliminary data.</text>
</comment>
<dbReference type="Gene3D" id="1.10.10.2480">
    <property type="match status" value="1"/>
</dbReference>
<comment type="function">
    <text evidence="7 8 9">One of the essential components for the initiation of protein synthesis. Protects formylmethionyl-tRNA from spontaneous hydrolysis and promotes its binding to the 30S ribosomal subunits. Also involved in the hydrolysis of GTP during the formation of the 70S ribosomal complex.</text>
</comment>
<dbReference type="PANTHER" id="PTHR43381">
    <property type="entry name" value="TRANSLATION INITIATION FACTOR IF-2-RELATED"/>
    <property type="match status" value="1"/>
</dbReference>
<keyword evidence="8" id="KW-0963">Cytoplasm</keyword>
<dbReference type="SUPFAM" id="SSF50447">
    <property type="entry name" value="Translation proteins"/>
    <property type="match status" value="2"/>
</dbReference>
<accession>A0A7V4WTL3</accession>
<evidence type="ECO:0000256" key="7">
    <source>
        <dbReference type="ARBA" id="ARBA00025162"/>
    </source>
</evidence>
<evidence type="ECO:0000256" key="1">
    <source>
        <dbReference type="ARBA" id="ARBA00007733"/>
    </source>
</evidence>
<dbReference type="FunFam" id="3.40.50.10050:FF:000001">
    <property type="entry name" value="Translation initiation factor IF-2"/>
    <property type="match status" value="1"/>
</dbReference>
<feature type="binding site" evidence="8">
    <location>
        <begin position="402"/>
        <end position="409"/>
    </location>
    <ligand>
        <name>GTP</name>
        <dbReference type="ChEBI" id="CHEBI:37565"/>
    </ligand>
</feature>
<dbReference type="GO" id="GO:0005525">
    <property type="term" value="F:GTP binding"/>
    <property type="evidence" value="ECO:0007669"/>
    <property type="project" value="UniProtKB-KW"/>
</dbReference>
<evidence type="ECO:0000256" key="9">
    <source>
        <dbReference type="RuleBase" id="RU000644"/>
    </source>
</evidence>
<comment type="subcellular location">
    <subcellularLocation>
        <location evidence="8">Cytoplasm</location>
    </subcellularLocation>
</comment>
<dbReference type="InterPro" id="IPR000178">
    <property type="entry name" value="TF_IF2_bacterial-like"/>
</dbReference>
<evidence type="ECO:0000256" key="4">
    <source>
        <dbReference type="ARBA" id="ARBA00022741"/>
    </source>
</evidence>
<organism evidence="12">
    <name type="scientific">Caldithrix abyssi</name>
    <dbReference type="NCBI Taxonomy" id="187145"/>
    <lineage>
        <taxon>Bacteria</taxon>
        <taxon>Pseudomonadati</taxon>
        <taxon>Calditrichota</taxon>
        <taxon>Calditrichia</taxon>
        <taxon>Calditrichales</taxon>
        <taxon>Calditrichaceae</taxon>
        <taxon>Caldithrix</taxon>
    </lineage>
</organism>
<dbReference type="GO" id="GO:0003743">
    <property type="term" value="F:translation initiation factor activity"/>
    <property type="evidence" value="ECO:0007669"/>
    <property type="project" value="UniProtKB-UniRule"/>
</dbReference>
<feature type="domain" description="Tr-type G" evidence="11">
    <location>
        <begin position="393"/>
        <end position="562"/>
    </location>
</feature>
<feature type="region of interest" description="Disordered" evidence="10">
    <location>
        <begin position="251"/>
        <end position="274"/>
    </location>
</feature>